<evidence type="ECO:0000313" key="1">
    <source>
        <dbReference type="EMBL" id="KAA5418562.1"/>
    </source>
</evidence>
<protein>
    <submittedName>
        <fullName evidence="1">Uncharacterized protein</fullName>
    </submittedName>
</protein>
<gene>
    <name evidence="1" type="ORF">F2Y87_13505</name>
    <name evidence="2" type="ORF">RO785_08060</name>
</gene>
<dbReference type="EMBL" id="JAVSNH010000001">
    <property type="protein sequence ID" value="MDT4510937.1"/>
    <property type="molecule type" value="Genomic_DNA"/>
</dbReference>
<name>A0A412S243_9BACE</name>
<dbReference type="EMBL" id="VVYX01000014">
    <property type="protein sequence ID" value="KAA5418562.1"/>
    <property type="molecule type" value="Genomic_DNA"/>
</dbReference>
<dbReference type="Proteomes" id="UP001266995">
    <property type="component" value="Unassembled WGS sequence"/>
</dbReference>
<evidence type="ECO:0000313" key="2">
    <source>
        <dbReference type="EMBL" id="MDT4510937.1"/>
    </source>
</evidence>
<dbReference type="AlphaFoldDB" id="A0A412S243"/>
<organism evidence="1 3">
    <name type="scientific">Bacteroides cellulosilyticus</name>
    <dbReference type="NCBI Taxonomy" id="246787"/>
    <lineage>
        <taxon>Bacteria</taxon>
        <taxon>Pseudomonadati</taxon>
        <taxon>Bacteroidota</taxon>
        <taxon>Bacteroidia</taxon>
        <taxon>Bacteroidales</taxon>
        <taxon>Bacteroidaceae</taxon>
        <taxon>Bacteroides</taxon>
    </lineage>
</organism>
<dbReference type="Proteomes" id="UP000482653">
    <property type="component" value="Unassembled WGS sequence"/>
</dbReference>
<reference evidence="2" key="2">
    <citation type="submission" date="2023-08" db="EMBL/GenBank/DDBJ databases">
        <title>Reintroducing virulent viruses to syntetic microbiomes.</title>
        <authorList>
            <person name="Wilde J."/>
            <person name="Boyes R."/>
            <person name="Robinson A.V."/>
            <person name="Daisley B.A."/>
            <person name="Allen-Vercoe E."/>
        </authorList>
    </citation>
    <scope>NUCLEOTIDE SEQUENCE</scope>
    <source>
        <strain evidence="2">225I_12FAA</strain>
    </source>
</reference>
<dbReference type="RefSeq" id="WP_118434708.1">
    <property type="nucleotide sequence ID" value="NZ_JAVSNH010000001.1"/>
</dbReference>
<sequence>MKALKTSISIMELQKIIKQWKSRKITDSTISKLLDLYLGLTAYMNEEKVYPIENFYDIKMSLRFSTTQSLIEAIKRSQSFEFIQDDKAKQIKAFYSPLWYHANSKNRTNEIINTTSASPNLSQAFAQTFVEDNIYNNIYTKGNSSNEELSPTGEAPSKNFSSKINIVTPESLATAKEFFHLINENSTQKAQMLTPLINWFQLHEGLTRKHACENLIYLVNELLIPYFASQARFMKSNHAGRLCWLNNLLKSPHGQHLLNDTARTNREKRKQVIHEIRTNQRSNHPLSEFEWTDPESEIRFYDDEVEGMVNIPEGAPARPSAEATWNVLSNKWV</sequence>
<accession>A0A412S243</accession>
<comment type="caution">
    <text evidence="1">The sequence shown here is derived from an EMBL/GenBank/DDBJ whole genome shotgun (WGS) entry which is preliminary data.</text>
</comment>
<reference evidence="1 3" key="1">
    <citation type="journal article" date="2019" name="Nat. Med.">
        <title>A library of human gut bacterial isolates paired with longitudinal multiomics data enables mechanistic microbiome research.</title>
        <authorList>
            <person name="Poyet M."/>
            <person name="Groussin M."/>
            <person name="Gibbons S.M."/>
            <person name="Avila-Pacheco J."/>
            <person name="Jiang X."/>
            <person name="Kearney S.M."/>
            <person name="Perrotta A.R."/>
            <person name="Berdy B."/>
            <person name="Zhao S."/>
            <person name="Lieberman T.D."/>
            <person name="Swanson P.K."/>
            <person name="Smith M."/>
            <person name="Roesemann S."/>
            <person name="Alexander J.E."/>
            <person name="Rich S.A."/>
            <person name="Livny J."/>
            <person name="Vlamakis H."/>
            <person name="Clish C."/>
            <person name="Bullock K."/>
            <person name="Deik A."/>
            <person name="Scott J."/>
            <person name="Pierce K.A."/>
            <person name="Xavier R.J."/>
            <person name="Alm E.J."/>
        </authorList>
    </citation>
    <scope>NUCLEOTIDE SEQUENCE [LARGE SCALE GENOMIC DNA]</scope>
    <source>
        <strain evidence="1 3">BIOML-A8</strain>
    </source>
</reference>
<proteinExistence type="predicted"/>
<evidence type="ECO:0000313" key="3">
    <source>
        <dbReference type="Proteomes" id="UP000482653"/>
    </source>
</evidence>